<keyword evidence="2" id="KW-0812">Transmembrane</keyword>
<keyword evidence="2" id="KW-1133">Transmembrane helix</keyword>
<feature type="region of interest" description="Disordered" evidence="1">
    <location>
        <begin position="1"/>
        <end position="23"/>
    </location>
</feature>
<keyword evidence="4" id="KW-1185">Reference proteome</keyword>
<name>A0A4Q7U0P7_9MICO</name>
<dbReference type="AlphaFoldDB" id="A0A4Q7U0P7"/>
<sequence>MTPIPKSDGDVSRHAAYLPGEPNRRVDREALRARIPGWGADVDPADRPSVPRLRYDPSASGAHWEFPERQPERWPRERSIEHAGLPPVFGTSTPPRGLSGVLRRHAYARYSEGRAAHWLLLIAADRIDAWESHLASFATLRPDNPITETGVLAEFDRHGLSSRIGQRRADRSHLWLDPIVVAGPWLLAGAGAVAAARALRRRRAR</sequence>
<reference evidence="3 4" key="1">
    <citation type="journal article" date="2015" name="Stand. Genomic Sci.">
        <title>Genomic Encyclopedia of Bacterial and Archaeal Type Strains, Phase III: the genomes of soil and plant-associated and newly described type strains.</title>
        <authorList>
            <person name="Whitman W.B."/>
            <person name="Woyke T."/>
            <person name="Klenk H.P."/>
            <person name="Zhou Y."/>
            <person name="Lilburn T.G."/>
            <person name="Beck B.J."/>
            <person name="De Vos P."/>
            <person name="Vandamme P."/>
            <person name="Eisen J.A."/>
            <person name="Garrity G."/>
            <person name="Hugenholtz P."/>
            <person name="Kyrpides N.C."/>
        </authorList>
    </citation>
    <scope>NUCLEOTIDE SEQUENCE [LARGE SCALE GENOMIC DNA]</scope>
    <source>
        <strain evidence="3 4">AC4r</strain>
    </source>
</reference>
<keyword evidence="2" id="KW-0472">Membrane</keyword>
<evidence type="ECO:0000313" key="3">
    <source>
        <dbReference type="EMBL" id="RZT66447.1"/>
    </source>
</evidence>
<accession>A0A4Q7U0P7</accession>
<evidence type="ECO:0000256" key="1">
    <source>
        <dbReference type="SAM" id="MobiDB-lite"/>
    </source>
</evidence>
<comment type="caution">
    <text evidence="3">The sequence shown here is derived from an EMBL/GenBank/DDBJ whole genome shotgun (WGS) entry which is preliminary data.</text>
</comment>
<proteinExistence type="predicted"/>
<dbReference type="EMBL" id="SGXT01000002">
    <property type="protein sequence ID" value="RZT66447.1"/>
    <property type="molecule type" value="Genomic_DNA"/>
</dbReference>
<feature type="transmembrane region" description="Helical" evidence="2">
    <location>
        <begin position="175"/>
        <end position="199"/>
    </location>
</feature>
<organism evidence="3 4">
    <name type="scientific">Microcella alkaliphila</name>
    <dbReference type="NCBI Taxonomy" id="279828"/>
    <lineage>
        <taxon>Bacteria</taxon>
        <taxon>Bacillati</taxon>
        <taxon>Actinomycetota</taxon>
        <taxon>Actinomycetes</taxon>
        <taxon>Micrococcales</taxon>
        <taxon>Microbacteriaceae</taxon>
        <taxon>Microcella</taxon>
    </lineage>
</organism>
<protein>
    <submittedName>
        <fullName evidence="3">Uncharacterized protein</fullName>
    </submittedName>
</protein>
<evidence type="ECO:0000256" key="2">
    <source>
        <dbReference type="SAM" id="Phobius"/>
    </source>
</evidence>
<gene>
    <name evidence="3" type="ORF">EV140_0061</name>
</gene>
<evidence type="ECO:0000313" key="4">
    <source>
        <dbReference type="Proteomes" id="UP000292408"/>
    </source>
</evidence>
<dbReference type="Proteomes" id="UP000292408">
    <property type="component" value="Unassembled WGS sequence"/>
</dbReference>